<reference evidence="11 14" key="2">
    <citation type="submission" date="2020-04" db="EMBL/GenBank/DDBJ databases">
        <title>Description of novel Gluconacetobacter.</title>
        <authorList>
            <person name="Sombolestani A."/>
        </authorList>
    </citation>
    <scope>NUCLEOTIDE SEQUENCE [LARGE SCALE GENOMIC DNA]</scope>
    <source>
        <strain evidence="11 14">LMG 1382</strain>
    </source>
</reference>
<feature type="coiled-coil region" evidence="8">
    <location>
        <begin position="283"/>
        <end position="341"/>
    </location>
</feature>
<dbReference type="InterPro" id="IPR027417">
    <property type="entry name" value="P-loop_NTPase"/>
</dbReference>
<dbReference type="Gene3D" id="3.40.50.300">
    <property type="entry name" value="P-loop containing nucleotide triphosphate hydrolases"/>
    <property type="match status" value="1"/>
</dbReference>
<protein>
    <submittedName>
        <fullName evidence="11">Polysaccharide biosynthesis tyrosine autokinase</fullName>
    </submittedName>
    <submittedName>
        <fullName evidence="12">Uncharacterized protein involved in exopolysaccharide biosynthesis</fullName>
    </submittedName>
</protein>
<dbReference type="Proteomes" id="UP000562982">
    <property type="component" value="Unassembled WGS sequence"/>
</dbReference>
<name>A0A370G073_GLULI</name>
<feature type="domain" description="Polysaccharide chain length determinant N-terminal" evidence="10">
    <location>
        <begin position="30"/>
        <end position="115"/>
    </location>
</feature>
<evidence type="ECO:0000256" key="1">
    <source>
        <dbReference type="ARBA" id="ARBA00004651"/>
    </source>
</evidence>
<dbReference type="AlphaFoldDB" id="A0A370G073"/>
<keyword evidence="7 9" id="KW-0472">Membrane</keyword>
<evidence type="ECO:0000259" key="10">
    <source>
        <dbReference type="Pfam" id="PF02706"/>
    </source>
</evidence>
<dbReference type="Proteomes" id="UP000254958">
    <property type="component" value="Unassembled WGS sequence"/>
</dbReference>
<evidence type="ECO:0000313" key="11">
    <source>
        <dbReference type="EMBL" id="MBB2187147.1"/>
    </source>
</evidence>
<dbReference type="GO" id="GO:0004713">
    <property type="term" value="F:protein tyrosine kinase activity"/>
    <property type="evidence" value="ECO:0007669"/>
    <property type="project" value="TreeGrafter"/>
</dbReference>
<sequence length="743" mass="80832">MTILSVRDETFVGPPPLPLAAAPAEHVPLGNALVIMRRRKWTVMLITAGLFIPLASVIFSLPRYYETQSSLLVDTGKTEFTDLQAHGGAVSGDTLMIHTQTDILLSRDMAGKVVDRIDLVHRPEVQQIIYPPAPMPGPWGVFDMVRHRLGLDRVRLQLLTRAEQRQVAVDWLLRHVTVRNDGRSYTLAISAKTNDAALSARIANAYASAYLDFMRDLKITTVAHAHEWLNEQIGALQARVAKAESRVEEFRRAHGLVLSQEVSRDGDQTTLTGRRMSRVDIALTEASNKLAEQQSAYDQVQAARRSGSLGALPAVVASPLVQRLSGELAELEKQRAGLGTTDMSESPRLRQLDSSIAGLRAQLGAEEGHIAGSLRAQVEATRAQVATLEARVRDLKGAVAGENVAEVQLRQLVSEAEAAEVVYRDYLTRFEQTSAQAAMQEPDAVLISYAQTPLGPSGPHRGQLTGAAGLLSLALGCFGAIMLERLRPGVRTLEQLEQKTTLFPLGVVPFAGRERRPLMEYRTSSYTLSVDHISNMLRHGDDRFRAQAVLVTSALPGEGKTFLSVALAASTARNHGRALIIDADIRRSQVGLSIRPTFRPPQGDGPNGSGLPGITRDIMQNVDLITLRGARSNGSGRYLLDLKQLGAIIAEARNLYDLILVDMPPALVIPDAASAGRLVDGAVIAVRWQRTEMDAVLTTLRRLHACGVRVLGGILTQADMNDLGRESGMHAYLAQDLDGYDRA</sequence>
<comment type="subcellular location">
    <subcellularLocation>
        <location evidence="1">Cell membrane</location>
        <topology evidence="1">Multi-pass membrane protein</topology>
    </subcellularLocation>
</comment>
<feature type="transmembrane region" description="Helical" evidence="9">
    <location>
        <begin position="41"/>
        <end position="61"/>
    </location>
</feature>
<keyword evidence="13" id="KW-1185">Reference proteome</keyword>
<proteinExistence type="predicted"/>
<dbReference type="EMBL" id="QQAW01000007">
    <property type="protein sequence ID" value="RDI37125.1"/>
    <property type="molecule type" value="Genomic_DNA"/>
</dbReference>
<keyword evidence="3 9" id="KW-0812">Transmembrane</keyword>
<dbReference type="InterPro" id="IPR005702">
    <property type="entry name" value="Wzc-like_C"/>
</dbReference>
<evidence type="ECO:0000313" key="13">
    <source>
        <dbReference type="Proteomes" id="UP000254958"/>
    </source>
</evidence>
<evidence type="ECO:0000256" key="5">
    <source>
        <dbReference type="ARBA" id="ARBA00022840"/>
    </source>
</evidence>
<dbReference type="EMBL" id="JABEQI010000006">
    <property type="protein sequence ID" value="MBB2187147.1"/>
    <property type="molecule type" value="Genomic_DNA"/>
</dbReference>
<organism evidence="12 13">
    <name type="scientific">Gluconacetobacter liquefaciens</name>
    <name type="common">Acetobacter liquefaciens</name>
    <dbReference type="NCBI Taxonomy" id="89584"/>
    <lineage>
        <taxon>Bacteria</taxon>
        <taxon>Pseudomonadati</taxon>
        <taxon>Pseudomonadota</taxon>
        <taxon>Alphaproteobacteria</taxon>
        <taxon>Acetobacterales</taxon>
        <taxon>Acetobacteraceae</taxon>
        <taxon>Gluconacetobacter</taxon>
    </lineage>
</organism>
<keyword evidence="4" id="KW-0547">Nucleotide-binding</keyword>
<feature type="coiled-coil region" evidence="8">
    <location>
        <begin position="371"/>
        <end position="398"/>
    </location>
</feature>
<dbReference type="CDD" id="cd05387">
    <property type="entry name" value="BY-kinase"/>
    <property type="match status" value="1"/>
</dbReference>
<comment type="caution">
    <text evidence="12">The sequence shown here is derived from an EMBL/GenBank/DDBJ whole genome shotgun (WGS) entry which is preliminary data.</text>
</comment>
<keyword evidence="8" id="KW-0175">Coiled coil</keyword>
<dbReference type="Pfam" id="PF02706">
    <property type="entry name" value="Wzz"/>
    <property type="match status" value="1"/>
</dbReference>
<keyword evidence="2" id="KW-1003">Cell membrane</keyword>
<evidence type="ECO:0000313" key="12">
    <source>
        <dbReference type="EMBL" id="RDI37125.1"/>
    </source>
</evidence>
<evidence type="ECO:0000256" key="2">
    <source>
        <dbReference type="ARBA" id="ARBA00022475"/>
    </source>
</evidence>
<evidence type="ECO:0000256" key="9">
    <source>
        <dbReference type="SAM" id="Phobius"/>
    </source>
</evidence>
<dbReference type="RefSeq" id="WP_114728022.1">
    <property type="nucleotide sequence ID" value="NZ_BJMI01000011.1"/>
</dbReference>
<evidence type="ECO:0000256" key="4">
    <source>
        <dbReference type="ARBA" id="ARBA00022741"/>
    </source>
</evidence>
<evidence type="ECO:0000256" key="8">
    <source>
        <dbReference type="SAM" id="Coils"/>
    </source>
</evidence>
<dbReference type="GO" id="GO:0005886">
    <property type="term" value="C:plasma membrane"/>
    <property type="evidence" value="ECO:0007669"/>
    <property type="project" value="UniProtKB-SubCell"/>
</dbReference>
<dbReference type="InterPro" id="IPR003856">
    <property type="entry name" value="LPS_length_determ_N"/>
</dbReference>
<dbReference type="InterPro" id="IPR050445">
    <property type="entry name" value="Bact_polysacc_biosynth/exp"/>
</dbReference>
<evidence type="ECO:0000256" key="7">
    <source>
        <dbReference type="ARBA" id="ARBA00023136"/>
    </source>
</evidence>
<keyword evidence="5" id="KW-0067">ATP-binding</keyword>
<dbReference type="PANTHER" id="PTHR32309">
    <property type="entry name" value="TYROSINE-PROTEIN KINASE"/>
    <property type="match status" value="1"/>
</dbReference>
<reference evidence="12 13" key="1">
    <citation type="submission" date="2018-07" db="EMBL/GenBank/DDBJ databases">
        <title>Genomic Encyclopedia of Type Strains, Phase IV (KMG-IV): sequencing the most valuable type-strain genomes for metagenomic binning, comparative biology and taxonomic classification.</title>
        <authorList>
            <person name="Goeker M."/>
        </authorList>
    </citation>
    <scope>NUCLEOTIDE SEQUENCE [LARGE SCALE GENOMIC DNA]</scope>
    <source>
        <strain evidence="12 13">DSM 5603</strain>
    </source>
</reference>
<keyword evidence="11" id="KW-0808">Transferase</keyword>
<gene>
    <name evidence="12" type="ORF">C7453_107172</name>
    <name evidence="11" type="ORF">HLH32_12280</name>
</gene>
<evidence type="ECO:0000256" key="6">
    <source>
        <dbReference type="ARBA" id="ARBA00022989"/>
    </source>
</evidence>
<keyword evidence="6 9" id="KW-1133">Transmembrane helix</keyword>
<dbReference type="SUPFAM" id="SSF52540">
    <property type="entry name" value="P-loop containing nucleoside triphosphate hydrolases"/>
    <property type="match status" value="1"/>
</dbReference>
<dbReference type="PANTHER" id="PTHR32309:SF13">
    <property type="entry name" value="FERRIC ENTEROBACTIN TRANSPORT PROTEIN FEPE"/>
    <property type="match status" value="1"/>
</dbReference>
<evidence type="ECO:0000256" key="3">
    <source>
        <dbReference type="ARBA" id="ARBA00022692"/>
    </source>
</evidence>
<feature type="coiled-coil region" evidence="8">
    <location>
        <begin position="226"/>
        <end position="253"/>
    </location>
</feature>
<keyword evidence="11" id="KW-0418">Kinase</keyword>
<accession>A0A370G073</accession>
<evidence type="ECO:0000313" key="14">
    <source>
        <dbReference type="Proteomes" id="UP000562982"/>
    </source>
</evidence>
<dbReference type="OrthoDB" id="230260at2"/>